<evidence type="ECO:0000313" key="2">
    <source>
        <dbReference type="Proteomes" id="UP001341840"/>
    </source>
</evidence>
<accession>A0ABU6QX19</accession>
<dbReference type="Proteomes" id="UP001341840">
    <property type="component" value="Unassembled WGS sequence"/>
</dbReference>
<sequence>MQGESKPSNYTIKSRLNHASTWSKRDSCLANQLGLMFLPRYNVVQREPPKAPTNFTHAPLNHVFSTPQHDRNLTQIKQETSGARPSQLRLTFEPRYNVVQT</sequence>
<evidence type="ECO:0000313" key="1">
    <source>
        <dbReference type="EMBL" id="MED6116204.1"/>
    </source>
</evidence>
<keyword evidence="2" id="KW-1185">Reference proteome</keyword>
<gene>
    <name evidence="1" type="ORF">PIB30_097947</name>
</gene>
<organism evidence="1 2">
    <name type="scientific">Stylosanthes scabra</name>
    <dbReference type="NCBI Taxonomy" id="79078"/>
    <lineage>
        <taxon>Eukaryota</taxon>
        <taxon>Viridiplantae</taxon>
        <taxon>Streptophyta</taxon>
        <taxon>Embryophyta</taxon>
        <taxon>Tracheophyta</taxon>
        <taxon>Spermatophyta</taxon>
        <taxon>Magnoliopsida</taxon>
        <taxon>eudicotyledons</taxon>
        <taxon>Gunneridae</taxon>
        <taxon>Pentapetalae</taxon>
        <taxon>rosids</taxon>
        <taxon>fabids</taxon>
        <taxon>Fabales</taxon>
        <taxon>Fabaceae</taxon>
        <taxon>Papilionoideae</taxon>
        <taxon>50 kb inversion clade</taxon>
        <taxon>dalbergioids sensu lato</taxon>
        <taxon>Dalbergieae</taxon>
        <taxon>Pterocarpus clade</taxon>
        <taxon>Stylosanthes</taxon>
    </lineage>
</organism>
<reference evidence="1 2" key="1">
    <citation type="journal article" date="2023" name="Plants (Basel)">
        <title>Bridging the Gap: Combining Genomics and Transcriptomics Approaches to Understand Stylosanthes scabra, an Orphan Legume from the Brazilian Caatinga.</title>
        <authorList>
            <person name="Ferreira-Neto J.R.C."/>
            <person name="da Silva M.D."/>
            <person name="Binneck E."/>
            <person name="de Melo N.F."/>
            <person name="da Silva R.H."/>
            <person name="de Melo A.L.T.M."/>
            <person name="Pandolfi V."/>
            <person name="Bustamante F.O."/>
            <person name="Brasileiro-Vidal A.C."/>
            <person name="Benko-Iseppon A.M."/>
        </authorList>
    </citation>
    <scope>NUCLEOTIDE SEQUENCE [LARGE SCALE GENOMIC DNA]</scope>
    <source>
        <tissue evidence="1">Leaves</tissue>
    </source>
</reference>
<protein>
    <submittedName>
        <fullName evidence="1">Uncharacterized protein</fullName>
    </submittedName>
</protein>
<comment type="caution">
    <text evidence="1">The sequence shown here is derived from an EMBL/GenBank/DDBJ whole genome shotgun (WGS) entry which is preliminary data.</text>
</comment>
<dbReference type="EMBL" id="JASCZI010002453">
    <property type="protein sequence ID" value="MED6116204.1"/>
    <property type="molecule type" value="Genomic_DNA"/>
</dbReference>
<name>A0ABU6QX19_9FABA</name>
<proteinExistence type="predicted"/>